<evidence type="ECO:0000313" key="2">
    <source>
        <dbReference type="Proteomes" id="UP000000387"/>
    </source>
</evidence>
<evidence type="ECO:0000313" key="1">
    <source>
        <dbReference type="EMBL" id="ADP41536.1"/>
    </source>
</evidence>
<dbReference type="AlphaFoldDB" id="E3H3A1"/>
<dbReference type="Proteomes" id="UP000000387">
    <property type="component" value="Chromosome"/>
</dbReference>
<accession>E3H3A1</accession>
<name>E3H3A1_ROTDC</name>
<sequence length="80" mass="9308">MDKRVQGRLHRAPLMERICWRGTTLLTDTDKRTDLPRGYELFIRNVLMPPESGALSEYQSLINSCIGLNRPGLLRLHLFR</sequence>
<reference evidence="2" key="1">
    <citation type="submission" date="2010-10" db="EMBL/GenBank/DDBJ databases">
        <title>The complete genome of Rothia dentocariosa ATCC 17931.</title>
        <authorList>
            <person name="Muzny D."/>
            <person name="Qin X."/>
            <person name="Buhay C."/>
            <person name="Dugan-Rocha S."/>
            <person name="Ding Y."/>
            <person name="Chen G."/>
            <person name="Hawes A."/>
            <person name="Holder M."/>
            <person name="Jhangiani S."/>
            <person name="Johnson A."/>
            <person name="Khan Z."/>
            <person name="Li Z."/>
            <person name="Liu W."/>
            <person name="Liu X."/>
            <person name="Perez L."/>
            <person name="Shen H."/>
            <person name="Wang Q."/>
            <person name="Watt J."/>
            <person name="Xi L."/>
            <person name="Xin Y."/>
            <person name="Zhou J."/>
            <person name="Deng J."/>
            <person name="Jiang H."/>
            <person name="Liu Y."/>
            <person name="Qu J."/>
            <person name="Song X.-Z."/>
            <person name="Zhang L."/>
            <person name="Villasana D."/>
            <person name="Johnson A."/>
            <person name="Liu J."/>
            <person name="Liyanage D."/>
            <person name="Lorensuhewa L."/>
            <person name="Robinson T."/>
            <person name="Song A."/>
            <person name="Song B.-B."/>
            <person name="Dinh H."/>
            <person name="Thornton R."/>
            <person name="Coyle M."/>
            <person name="Francisco L."/>
            <person name="Jackson L."/>
            <person name="Javaid M."/>
            <person name="Korchina V."/>
            <person name="Kovar C."/>
            <person name="Mata R."/>
            <person name="Mathew T."/>
            <person name="Ngo R."/>
            <person name="Nguyen L."/>
            <person name="Nguyen N."/>
            <person name="Okwuonu G."/>
            <person name="Ongeri F."/>
            <person name="Pham C."/>
            <person name="Simmons D."/>
            <person name="Wilczek-Boney K."/>
            <person name="Hale W."/>
            <person name="Jakkamsetti A."/>
            <person name="Pham P."/>
            <person name="Ruth R."/>
            <person name="San Lucas F."/>
            <person name="Warren J."/>
            <person name="Zhang J."/>
            <person name="Zhao Z."/>
            <person name="Zhou C."/>
            <person name="Zhu D."/>
            <person name="Lee S."/>
            <person name="Bess C."/>
            <person name="Blankenburg K."/>
            <person name="Forbes L."/>
            <person name="Fu Q."/>
            <person name="Gubbala S."/>
            <person name="Hirani K."/>
            <person name="Jayaseelan J.C."/>
            <person name="Lara F."/>
            <person name="Munidasa M."/>
            <person name="Palculict T."/>
            <person name="Patil S."/>
            <person name="Pu L.-L."/>
            <person name="Saada N."/>
            <person name="Tang L."/>
            <person name="Weissenberger G."/>
            <person name="Zhu Y."/>
            <person name="Hemphill L."/>
            <person name="Shang Y."/>
            <person name="Youmans B."/>
            <person name="Ayvaz T."/>
            <person name="Ross M."/>
            <person name="Santibanez J."/>
            <person name="Aqrawi P."/>
            <person name="Gross S."/>
            <person name="Joshi V."/>
            <person name="Fowler G."/>
            <person name="Nazareth L."/>
            <person name="Reid J."/>
            <person name="Worley K."/>
            <person name="Petrosino J."/>
            <person name="Highlander S."/>
            <person name="Gibbs R."/>
        </authorList>
    </citation>
    <scope>NUCLEOTIDE SEQUENCE [LARGE SCALE GENOMIC DNA]</scope>
    <source>
        <strain evidence="2">ATCC 17931 / CDC X599 / XDIA</strain>
    </source>
</reference>
<proteinExistence type="predicted"/>
<organism evidence="1 2">
    <name type="scientific">Rothia dentocariosa (strain ATCC 17931 / CDC X599 / XDIA)</name>
    <dbReference type="NCBI Taxonomy" id="762948"/>
    <lineage>
        <taxon>Bacteria</taxon>
        <taxon>Bacillati</taxon>
        <taxon>Actinomycetota</taxon>
        <taxon>Actinomycetes</taxon>
        <taxon>Micrococcales</taxon>
        <taxon>Micrococcaceae</taxon>
        <taxon>Rothia</taxon>
    </lineage>
</organism>
<dbReference type="EMBL" id="CP002280">
    <property type="protein sequence ID" value="ADP41536.1"/>
    <property type="molecule type" value="Genomic_DNA"/>
</dbReference>
<protein>
    <submittedName>
        <fullName evidence="1">Uncharacterized protein</fullName>
    </submittedName>
</protein>
<gene>
    <name evidence="1" type="ordered locus">HMPREF0733_12079</name>
</gene>
<dbReference type="HOGENOM" id="CLU_2587544_0_0_11"/>
<dbReference type="KEGG" id="rdn:HMPREF0733_12079"/>